<dbReference type="GO" id="GO:0007165">
    <property type="term" value="P:signal transduction"/>
    <property type="evidence" value="ECO:0007669"/>
    <property type="project" value="TreeGrafter"/>
</dbReference>
<keyword evidence="8" id="KW-1185">Reference proteome</keyword>
<evidence type="ECO:0000313" key="8">
    <source>
        <dbReference type="Proteomes" id="UP000278962"/>
    </source>
</evidence>
<dbReference type="InterPro" id="IPR000760">
    <property type="entry name" value="Inositol_monophosphatase-like"/>
</dbReference>
<dbReference type="PRINTS" id="PR00377">
    <property type="entry name" value="IMPHPHTASES"/>
</dbReference>
<feature type="binding site" evidence="6">
    <location>
        <position position="74"/>
    </location>
    <ligand>
        <name>Mg(2+)</name>
        <dbReference type="ChEBI" id="CHEBI:18420"/>
        <label>1</label>
        <note>catalytic</note>
    </ligand>
</feature>
<dbReference type="PROSITE" id="PS00630">
    <property type="entry name" value="IMP_2"/>
    <property type="match status" value="1"/>
</dbReference>
<dbReference type="GO" id="GO:0006020">
    <property type="term" value="P:inositol metabolic process"/>
    <property type="evidence" value="ECO:0007669"/>
    <property type="project" value="TreeGrafter"/>
</dbReference>
<keyword evidence="5 6" id="KW-0460">Magnesium</keyword>
<dbReference type="PANTHER" id="PTHR20854">
    <property type="entry name" value="INOSITOL MONOPHOSPHATASE"/>
    <property type="match status" value="1"/>
</dbReference>
<evidence type="ECO:0000256" key="4">
    <source>
        <dbReference type="ARBA" id="ARBA00022801"/>
    </source>
</evidence>
<feature type="binding site" evidence="6">
    <location>
        <position position="72"/>
    </location>
    <ligand>
        <name>Mg(2+)</name>
        <dbReference type="ChEBI" id="CHEBI:18420"/>
        <label>1</label>
        <note>catalytic</note>
    </ligand>
</feature>
<dbReference type="GO" id="GO:0008934">
    <property type="term" value="F:inositol monophosphate 1-phosphatase activity"/>
    <property type="evidence" value="ECO:0007669"/>
    <property type="project" value="TreeGrafter"/>
</dbReference>
<dbReference type="SUPFAM" id="SSF56655">
    <property type="entry name" value="Carbohydrate phosphatase"/>
    <property type="match status" value="1"/>
</dbReference>
<dbReference type="InterPro" id="IPR020583">
    <property type="entry name" value="Inositol_monoP_metal-BS"/>
</dbReference>
<dbReference type="Proteomes" id="UP000278962">
    <property type="component" value="Unassembled WGS sequence"/>
</dbReference>
<dbReference type="GO" id="GO:0046872">
    <property type="term" value="F:metal ion binding"/>
    <property type="evidence" value="ECO:0007669"/>
    <property type="project" value="UniProtKB-KW"/>
</dbReference>
<dbReference type="PROSITE" id="PS00629">
    <property type="entry name" value="IMP_1"/>
    <property type="match status" value="1"/>
</dbReference>
<evidence type="ECO:0000256" key="3">
    <source>
        <dbReference type="ARBA" id="ARBA00022723"/>
    </source>
</evidence>
<gene>
    <name evidence="7" type="ORF">C8N24_2504</name>
</gene>
<dbReference type="Gene3D" id="3.40.190.80">
    <property type="match status" value="1"/>
</dbReference>
<keyword evidence="4" id="KW-0378">Hydrolase</keyword>
<feature type="binding site" evidence="6">
    <location>
        <position position="75"/>
    </location>
    <ligand>
        <name>Mg(2+)</name>
        <dbReference type="ChEBI" id="CHEBI:18420"/>
        <label>1</label>
        <note>catalytic</note>
    </ligand>
</feature>
<name>A0A660LCC5_9ACTN</name>
<protein>
    <recommendedName>
        <fullName evidence="2">inositol-phosphate phosphatase</fullName>
        <ecNumber evidence="2">3.1.3.25</ecNumber>
    </recommendedName>
</protein>
<dbReference type="AlphaFoldDB" id="A0A660LCC5"/>
<dbReference type="EC" id="3.1.3.25" evidence="2"/>
<comment type="caution">
    <text evidence="7">The sequence shown here is derived from an EMBL/GenBank/DDBJ whole genome shotgun (WGS) entry which is preliminary data.</text>
</comment>
<evidence type="ECO:0000313" key="7">
    <source>
        <dbReference type="EMBL" id="RKQ92652.1"/>
    </source>
</evidence>
<dbReference type="Pfam" id="PF00459">
    <property type="entry name" value="Inositol_P"/>
    <property type="match status" value="1"/>
</dbReference>
<dbReference type="EMBL" id="RBIL01000001">
    <property type="protein sequence ID" value="RKQ92652.1"/>
    <property type="molecule type" value="Genomic_DNA"/>
</dbReference>
<evidence type="ECO:0000256" key="6">
    <source>
        <dbReference type="PIRSR" id="PIRSR600760-2"/>
    </source>
</evidence>
<feature type="binding site" evidence="6">
    <location>
        <position position="203"/>
    </location>
    <ligand>
        <name>Mg(2+)</name>
        <dbReference type="ChEBI" id="CHEBI:18420"/>
        <label>1</label>
        <note>catalytic</note>
    </ligand>
</feature>
<reference evidence="7 8" key="1">
    <citation type="submission" date="2018-10" db="EMBL/GenBank/DDBJ databases">
        <title>Genomic Encyclopedia of Archaeal and Bacterial Type Strains, Phase II (KMG-II): from individual species to whole genera.</title>
        <authorList>
            <person name="Goeker M."/>
        </authorList>
    </citation>
    <scope>NUCLEOTIDE SEQUENCE [LARGE SCALE GENOMIC DNA]</scope>
    <source>
        <strain evidence="7 8">DSM 14954</strain>
    </source>
</reference>
<dbReference type="Gene3D" id="3.30.540.10">
    <property type="entry name" value="Fructose-1,6-Bisphosphatase, subunit A, domain 1"/>
    <property type="match status" value="1"/>
</dbReference>
<dbReference type="PANTHER" id="PTHR20854:SF4">
    <property type="entry name" value="INOSITOL-1-MONOPHOSPHATASE-RELATED"/>
    <property type="match status" value="1"/>
</dbReference>
<comment type="cofactor">
    <cofactor evidence="6">
        <name>Mg(2+)</name>
        <dbReference type="ChEBI" id="CHEBI:18420"/>
    </cofactor>
</comment>
<evidence type="ECO:0000256" key="5">
    <source>
        <dbReference type="ARBA" id="ARBA00022842"/>
    </source>
</evidence>
<evidence type="ECO:0000256" key="2">
    <source>
        <dbReference type="ARBA" id="ARBA00013106"/>
    </source>
</evidence>
<dbReference type="InterPro" id="IPR020550">
    <property type="entry name" value="Inositol_monophosphatase_CS"/>
</dbReference>
<dbReference type="GO" id="GO:0046854">
    <property type="term" value="P:phosphatidylinositol phosphate biosynthetic process"/>
    <property type="evidence" value="ECO:0007669"/>
    <property type="project" value="InterPro"/>
</dbReference>
<evidence type="ECO:0000256" key="1">
    <source>
        <dbReference type="ARBA" id="ARBA00001033"/>
    </source>
</evidence>
<comment type="catalytic activity">
    <reaction evidence="1">
        <text>a myo-inositol phosphate + H2O = myo-inositol + phosphate</text>
        <dbReference type="Rhea" id="RHEA:24056"/>
        <dbReference type="ChEBI" id="CHEBI:15377"/>
        <dbReference type="ChEBI" id="CHEBI:17268"/>
        <dbReference type="ChEBI" id="CHEBI:43474"/>
        <dbReference type="ChEBI" id="CHEBI:84139"/>
        <dbReference type="EC" id="3.1.3.25"/>
    </reaction>
</comment>
<feature type="binding site" evidence="6">
    <location>
        <position position="55"/>
    </location>
    <ligand>
        <name>Mg(2+)</name>
        <dbReference type="ChEBI" id="CHEBI:18420"/>
        <label>1</label>
        <note>catalytic</note>
    </ligand>
</feature>
<organism evidence="7 8">
    <name type="scientific">Solirubrobacter pauli</name>
    <dbReference type="NCBI Taxonomy" id="166793"/>
    <lineage>
        <taxon>Bacteria</taxon>
        <taxon>Bacillati</taxon>
        <taxon>Actinomycetota</taxon>
        <taxon>Thermoleophilia</taxon>
        <taxon>Solirubrobacterales</taxon>
        <taxon>Solirubrobacteraceae</taxon>
        <taxon>Solirubrobacter</taxon>
    </lineage>
</organism>
<accession>A0A660LCC5</accession>
<sequence length="258" mass="27144">MLSDRPTIAERVIETGTRGEGGDKTLEIDQAAEDFVFAELKKLHDAGARFTAISEEAGTVDFGSSDVLVVIDPIDGSVNAKRGLPHHALSVAVAEGATMADVVFGFVQDFGPNEEWVAARGEGATLDGIELDCSIGERRTSDGKLEVLGIESADPRWVVQSADALADTAHRLRAIGAIAVSLCQVAAGRFDAMASLKRCRAVDAAAAQLIVREAGGLVEFIAYDDPLAAPLDLEPRSPVIAARTETGLAGVRRVPAWP</sequence>
<proteinExistence type="predicted"/>
<keyword evidence="3 6" id="KW-0479">Metal-binding</keyword>